<proteinExistence type="inferred from homology"/>
<dbReference type="NCBIfam" id="TIGR00730">
    <property type="entry name" value="Rossman fold protein, TIGR00730 family"/>
    <property type="match status" value="1"/>
</dbReference>
<evidence type="ECO:0000313" key="4">
    <source>
        <dbReference type="EMBL" id="CDX18857.1"/>
    </source>
</evidence>
<dbReference type="PANTHER" id="PTHR31223:SF70">
    <property type="entry name" value="LOG FAMILY PROTEIN YJL055W"/>
    <property type="match status" value="1"/>
</dbReference>
<dbReference type="InterPro" id="IPR005269">
    <property type="entry name" value="LOG"/>
</dbReference>
<evidence type="ECO:0000256" key="3">
    <source>
        <dbReference type="RuleBase" id="RU363015"/>
    </source>
</evidence>
<dbReference type="GO" id="GO:0009691">
    <property type="term" value="P:cytokinin biosynthetic process"/>
    <property type="evidence" value="ECO:0007669"/>
    <property type="project" value="UniProtKB-UniRule"/>
</dbReference>
<dbReference type="EC" id="3.2.2.n1" evidence="3"/>
<evidence type="ECO:0000256" key="1">
    <source>
        <dbReference type="ARBA" id="ARBA00000274"/>
    </source>
</evidence>
<accession>A0A090DVW5</accession>
<keyword evidence="3" id="KW-0203">Cytokinin biosynthesis</keyword>
<reference evidence="7" key="4">
    <citation type="submission" date="2014-08" db="EMBL/GenBank/DDBJ databases">
        <authorList>
            <person name="Edwards T."/>
        </authorList>
    </citation>
    <scope>NUCLEOTIDE SEQUENCE [LARGE SCALE GENOMIC DNA]</scope>
</reference>
<evidence type="ECO:0000313" key="5">
    <source>
        <dbReference type="EMBL" id="CDX56040.1"/>
    </source>
</evidence>
<dbReference type="SUPFAM" id="SSF102405">
    <property type="entry name" value="MCP/YpsA-like"/>
    <property type="match status" value="1"/>
</dbReference>
<reference evidence="5" key="1">
    <citation type="submission" date="2014-08" db="EMBL/GenBank/DDBJ databases">
        <title>DNA barcoding of Bradysia (Diptera: Sciaridae) for detection of the immature stages on agricultural crops.</title>
        <authorList>
            <person name="Shin S."/>
            <person name="Jung S."/>
            <person name="Heller K."/>
            <person name="Menzel F."/>
            <person name="Hong T.-K."/>
            <person name="Lee H."/>
            <person name="Lee S."/>
        </authorList>
    </citation>
    <scope>NUCLEOTIDE SEQUENCE</scope>
</reference>
<dbReference type="AlphaFoldDB" id="A0A090DVW5"/>
<evidence type="ECO:0000256" key="2">
    <source>
        <dbReference type="ARBA" id="ARBA00006763"/>
    </source>
</evidence>
<sequence>MNTIRSVCVYCGSSPGRDEAYIKAGHTLGRSLAKSGLRLIYGGGTKGIMGAVADGALKAGGKVTGIIPRFLINKEATETALDKLDELLITDNMHERKHSMFEKSDAFVALPGGIGTVEEIVEIMTWAQLGHHRKPIVFANVKGFWDPMLALIEHMSEEGFIHTAHRVKPLVVDDPEAIVAAIMVAGSSVDAPTEGVQSVIDKM</sequence>
<dbReference type="InterPro" id="IPR031100">
    <property type="entry name" value="LOG_fam"/>
</dbReference>
<dbReference type="Proteomes" id="UP000182888">
    <property type="component" value="Unassembled WGS sequence"/>
</dbReference>
<dbReference type="EMBL" id="CCND01000012">
    <property type="protein sequence ID" value="CDX56040.1"/>
    <property type="molecule type" value="Genomic_DNA"/>
</dbReference>
<reference evidence="4" key="2">
    <citation type="submission" date="2014-08" db="EMBL/GenBank/DDBJ databases">
        <authorList>
            <person name="Moulin Lionel"/>
        </authorList>
    </citation>
    <scope>NUCLEOTIDE SEQUENCE [LARGE SCALE GENOMIC DNA]</scope>
</reference>
<dbReference type="GO" id="GO:0005829">
    <property type="term" value="C:cytosol"/>
    <property type="evidence" value="ECO:0007669"/>
    <property type="project" value="TreeGrafter"/>
</dbReference>
<protein>
    <recommendedName>
        <fullName evidence="3">Cytokinin riboside 5'-monophosphate phosphoribohydrolase</fullName>
        <ecNumber evidence="3">3.2.2.n1</ecNumber>
    </recommendedName>
</protein>
<name>A0A090DVW5_MESPL</name>
<comment type="catalytic activity">
    <reaction evidence="1">
        <text>AMP + H2O = D-ribose 5-phosphate + adenine</text>
        <dbReference type="Rhea" id="RHEA:20129"/>
        <dbReference type="ChEBI" id="CHEBI:15377"/>
        <dbReference type="ChEBI" id="CHEBI:16708"/>
        <dbReference type="ChEBI" id="CHEBI:78346"/>
        <dbReference type="ChEBI" id="CHEBI:456215"/>
        <dbReference type="EC" id="3.2.2.4"/>
    </reaction>
</comment>
<dbReference type="Proteomes" id="UP000045285">
    <property type="component" value="Unassembled WGS sequence"/>
</dbReference>
<dbReference type="Gene3D" id="3.40.50.450">
    <property type="match status" value="1"/>
</dbReference>
<dbReference type="GO" id="GO:0008714">
    <property type="term" value="F:AMP nucleosidase activity"/>
    <property type="evidence" value="ECO:0007669"/>
    <property type="project" value="UniProtKB-EC"/>
</dbReference>
<organism evidence="4 6">
    <name type="scientific">Mesorhizobium plurifarium</name>
    <dbReference type="NCBI Taxonomy" id="69974"/>
    <lineage>
        <taxon>Bacteria</taxon>
        <taxon>Pseudomonadati</taxon>
        <taxon>Pseudomonadota</taxon>
        <taxon>Alphaproteobacteria</taxon>
        <taxon>Hyphomicrobiales</taxon>
        <taxon>Phyllobacteriaceae</taxon>
        <taxon>Mesorhizobium</taxon>
    </lineage>
</organism>
<dbReference type="PANTHER" id="PTHR31223">
    <property type="entry name" value="LOG FAMILY PROTEIN YJL055W"/>
    <property type="match status" value="1"/>
</dbReference>
<evidence type="ECO:0000313" key="6">
    <source>
        <dbReference type="Proteomes" id="UP000045285"/>
    </source>
</evidence>
<gene>
    <name evidence="5" type="ORF">MPL1032_20370</name>
    <name evidence="4" type="ORF">MPL3356_290015</name>
</gene>
<dbReference type="STRING" id="69974.MPLDJ20_170040"/>
<dbReference type="EMBL" id="CCMZ01000022">
    <property type="protein sequence ID" value="CDX18857.1"/>
    <property type="molecule type" value="Genomic_DNA"/>
</dbReference>
<dbReference type="Pfam" id="PF03641">
    <property type="entry name" value="Lysine_decarbox"/>
    <property type="match status" value="1"/>
</dbReference>
<evidence type="ECO:0000313" key="7">
    <source>
        <dbReference type="Proteomes" id="UP000182888"/>
    </source>
</evidence>
<comment type="similarity">
    <text evidence="2 3">Belongs to the LOG family.</text>
</comment>
<keyword evidence="6" id="KW-1185">Reference proteome</keyword>
<keyword evidence="3" id="KW-0378">Hydrolase</keyword>
<reference evidence="6" key="3">
    <citation type="submission" date="2014-08" db="EMBL/GenBank/DDBJ databases">
        <authorList>
            <person name="Moulin L."/>
        </authorList>
    </citation>
    <scope>NUCLEOTIDE SEQUENCE [LARGE SCALE GENOMIC DNA]</scope>
</reference>